<reference evidence="13 14" key="1">
    <citation type="submission" date="2015-11" db="EMBL/GenBank/DDBJ databases">
        <title>Expanding the genomic diversity of Burkholderia species for the development of highly accurate diagnostics.</title>
        <authorList>
            <person name="Sahl J."/>
            <person name="Keim P."/>
            <person name="Wagner D."/>
        </authorList>
    </citation>
    <scope>NUCLEOTIDE SEQUENCE [LARGE SCALE GENOMIC DNA]</scope>
    <source>
        <strain evidence="13 14">MSMB574WGS</strain>
    </source>
</reference>
<evidence type="ECO:0000259" key="11">
    <source>
        <dbReference type="PROSITE" id="PS50893"/>
    </source>
</evidence>
<dbReference type="InterPro" id="IPR003593">
    <property type="entry name" value="AAA+_ATPase"/>
</dbReference>
<name>A0A132F5D1_9BURK</name>
<keyword evidence="2" id="KW-0813">Transport</keyword>
<organism evidence="13 14">
    <name type="scientific">Burkholderia pseudomultivorans</name>
    <dbReference type="NCBI Taxonomy" id="1207504"/>
    <lineage>
        <taxon>Bacteria</taxon>
        <taxon>Pseudomonadati</taxon>
        <taxon>Pseudomonadota</taxon>
        <taxon>Betaproteobacteria</taxon>
        <taxon>Burkholderiales</taxon>
        <taxon>Burkholderiaceae</taxon>
        <taxon>Burkholderia</taxon>
        <taxon>Burkholderia cepacia complex</taxon>
    </lineage>
</organism>
<evidence type="ECO:0000256" key="6">
    <source>
        <dbReference type="ARBA" id="ARBA00022741"/>
    </source>
</evidence>
<dbReference type="PROSITE" id="PS50893">
    <property type="entry name" value="ABC_TRANSPORTER_2"/>
    <property type="match status" value="1"/>
</dbReference>
<dbReference type="InterPro" id="IPR050835">
    <property type="entry name" value="ABC_transporter_sub-D"/>
</dbReference>
<evidence type="ECO:0000313" key="14">
    <source>
        <dbReference type="Proteomes" id="UP000061512"/>
    </source>
</evidence>
<dbReference type="AlphaFoldDB" id="A0A132F5D1"/>
<comment type="subcellular location">
    <subcellularLocation>
        <location evidence="1">Cell membrane</location>
        <topology evidence="1">Multi-pass membrane protein</topology>
    </subcellularLocation>
</comment>
<dbReference type="GO" id="GO:0016887">
    <property type="term" value="F:ATP hydrolysis activity"/>
    <property type="evidence" value="ECO:0007669"/>
    <property type="project" value="InterPro"/>
</dbReference>
<feature type="transmembrane region" description="Helical" evidence="10">
    <location>
        <begin position="82"/>
        <end position="103"/>
    </location>
</feature>
<keyword evidence="5 10" id="KW-0812">Transmembrane</keyword>
<evidence type="ECO:0000256" key="1">
    <source>
        <dbReference type="ARBA" id="ARBA00004651"/>
    </source>
</evidence>
<feature type="domain" description="ABC transmembrane type-1" evidence="12">
    <location>
        <begin position="44"/>
        <end position="342"/>
    </location>
</feature>
<dbReference type="PANTHER" id="PTHR11384:SF59">
    <property type="entry name" value="LYSOSOMAL COBALAMIN TRANSPORTER ABCD4"/>
    <property type="match status" value="1"/>
</dbReference>
<dbReference type="Gene3D" id="3.40.50.300">
    <property type="entry name" value="P-loop containing nucleotide triphosphate hydrolases"/>
    <property type="match status" value="1"/>
</dbReference>
<dbReference type="SUPFAM" id="SSF52540">
    <property type="entry name" value="P-loop containing nucleoside triphosphate hydrolases"/>
    <property type="match status" value="1"/>
</dbReference>
<dbReference type="GO" id="GO:0140359">
    <property type="term" value="F:ABC-type transporter activity"/>
    <property type="evidence" value="ECO:0007669"/>
    <property type="project" value="InterPro"/>
</dbReference>
<evidence type="ECO:0000256" key="8">
    <source>
        <dbReference type="ARBA" id="ARBA00022989"/>
    </source>
</evidence>
<evidence type="ECO:0000256" key="10">
    <source>
        <dbReference type="SAM" id="Phobius"/>
    </source>
</evidence>
<dbReference type="Pfam" id="PF00005">
    <property type="entry name" value="ABC_tran"/>
    <property type="match status" value="1"/>
</dbReference>
<dbReference type="GO" id="GO:0005886">
    <property type="term" value="C:plasma membrane"/>
    <property type="evidence" value="ECO:0007669"/>
    <property type="project" value="UniProtKB-SubCell"/>
</dbReference>
<evidence type="ECO:0000256" key="3">
    <source>
        <dbReference type="ARBA" id="ARBA00022475"/>
    </source>
</evidence>
<keyword evidence="3" id="KW-1003">Cell membrane</keyword>
<evidence type="ECO:0000256" key="9">
    <source>
        <dbReference type="ARBA" id="ARBA00023136"/>
    </source>
</evidence>
<keyword evidence="6" id="KW-0547">Nucleotide-binding</keyword>
<evidence type="ECO:0000256" key="2">
    <source>
        <dbReference type="ARBA" id="ARBA00022448"/>
    </source>
</evidence>
<gene>
    <name evidence="13" type="ORF">WT57_11520</name>
</gene>
<dbReference type="PROSITE" id="PS50929">
    <property type="entry name" value="ABC_TM1F"/>
    <property type="match status" value="1"/>
</dbReference>
<proteinExistence type="predicted"/>
<protein>
    <submittedName>
        <fullName evidence="13">ABC transporter ATP-binding protein</fullName>
    </submittedName>
</protein>
<keyword evidence="7 13" id="KW-0067">ATP-binding</keyword>
<feature type="transmembrane region" description="Helical" evidence="10">
    <location>
        <begin position="195"/>
        <end position="214"/>
    </location>
</feature>
<evidence type="ECO:0000259" key="12">
    <source>
        <dbReference type="PROSITE" id="PS50929"/>
    </source>
</evidence>
<dbReference type="SUPFAM" id="SSF90123">
    <property type="entry name" value="ABC transporter transmembrane region"/>
    <property type="match status" value="1"/>
</dbReference>
<evidence type="ECO:0000256" key="4">
    <source>
        <dbReference type="ARBA" id="ARBA00022519"/>
    </source>
</evidence>
<keyword evidence="8 10" id="KW-1133">Transmembrane helix</keyword>
<feature type="transmembrane region" description="Helical" evidence="10">
    <location>
        <begin position="167"/>
        <end position="189"/>
    </location>
</feature>
<dbReference type="EMBL" id="LPJX01000014">
    <property type="protein sequence ID" value="KWF70448.1"/>
    <property type="molecule type" value="Genomic_DNA"/>
</dbReference>
<feature type="domain" description="ABC transporter" evidence="11">
    <location>
        <begin position="377"/>
        <end position="589"/>
    </location>
</feature>
<dbReference type="Proteomes" id="UP000061512">
    <property type="component" value="Unassembled WGS sequence"/>
</dbReference>
<dbReference type="InterPro" id="IPR003439">
    <property type="entry name" value="ABC_transporter-like_ATP-bd"/>
</dbReference>
<dbReference type="RefSeq" id="WP_060297235.1">
    <property type="nucleotide sequence ID" value="NZ_LPJX01000014.1"/>
</dbReference>
<sequence>MTQSIDPVRSASDAPQDERPVSAWSLIKPYWVSSEWKVAWGLLVTIIAMNLCVVWINVQLNKWNAQFYNALQAKNVHDFPNLLMQFSALAFGFIILAVYGRYLRQMLGFRWRQWLTERFLGQWLGDRAFYRIERDRLADNPDQRITDDLQSFATTTLSLSLDLLSTVVTLVSFITILWSLAGALTFAVGATPVTIPGYMVWAAALYAVVGSLIIQKVGHPLVSINYQQQRVEADFRFGLIRVRENAEQIAFYDGEKTETGNAHSLFMRIRDNWWRVMKYTKRLTFVLSFYGQIAIIFPLVVAAPRYFAGAFSFGVLMQISSAFGTVSDSFSWFINSYATLVEWRATVNRLREFKRVMGASHLKETVSPATEHGGINLHYVDAAKLSTSSLRLALPNGKALANIGNLAIEPGSRWLVVGRSGSGKSTFMRALAGLWPFGDGAIDAPVGARMMFVPQTSYLPIGTLKAALTYPATPDAFSDDACRDALRACRLDEYADRLEESAHWTRVMSPGEQQRLAGARVLLHKPDFLFLDEATSALDPDNEARLYHLFAERLPRAAIVSIAHRESLAAFHADTINVERINDSDKVAA</sequence>
<dbReference type="InterPro" id="IPR011527">
    <property type="entry name" value="ABC1_TM_dom"/>
</dbReference>
<dbReference type="InterPro" id="IPR027417">
    <property type="entry name" value="P-loop_NTPase"/>
</dbReference>
<keyword evidence="4" id="KW-0997">Cell inner membrane</keyword>
<accession>A0A132F5D1</accession>
<feature type="transmembrane region" description="Helical" evidence="10">
    <location>
        <begin position="283"/>
        <end position="300"/>
    </location>
</feature>
<evidence type="ECO:0000256" key="7">
    <source>
        <dbReference type="ARBA" id="ARBA00022840"/>
    </source>
</evidence>
<feature type="transmembrane region" description="Helical" evidence="10">
    <location>
        <begin position="38"/>
        <end position="58"/>
    </location>
</feature>
<evidence type="ECO:0000256" key="5">
    <source>
        <dbReference type="ARBA" id="ARBA00022692"/>
    </source>
</evidence>
<dbReference type="Pfam" id="PF06472">
    <property type="entry name" value="ABC_membrane_2"/>
    <property type="match status" value="1"/>
</dbReference>
<dbReference type="SMART" id="SM00382">
    <property type="entry name" value="AAA"/>
    <property type="match status" value="1"/>
</dbReference>
<dbReference type="GO" id="GO:0005524">
    <property type="term" value="F:ATP binding"/>
    <property type="evidence" value="ECO:0007669"/>
    <property type="project" value="UniProtKB-KW"/>
</dbReference>
<keyword evidence="9 10" id="KW-0472">Membrane</keyword>
<evidence type="ECO:0000313" key="13">
    <source>
        <dbReference type="EMBL" id="KWF70448.1"/>
    </source>
</evidence>
<dbReference type="CDD" id="cd03223">
    <property type="entry name" value="ABCD_peroxisomal_ALDP"/>
    <property type="match status" value="1"/>
</dbReference>
<dbReference type="InterPro" id="IPR036640">
    <property type="entry name" value="ABC1_TM_sf"/>
</dbReference>
<dbReference type="PANTHER" id="PTHR11384">
    <property type="entry name" value="ATP-BINDING CASSETTE, SUB-FAMILY D MEMBER"/>
    <property type="match status" value="1"/>
</dbReference>
<comment type="caution">
    <text evidence="13">The sequence shown here is derived from an EMBL/GenBank/DDBJ whole genome shotgun (WGS) entry which is preliminary data.</text>
</comment>
<dbReference type="Gene3D" id="1.20.1560.10">
    <property type="entry name" value="ABC transporter type 1, transmembrane domain"/>
    <property type="match status" value="1"/>
</dbReference>